<keyword evidence="3" id="KW-1185">Reference proteome</keyword>
<protein>
    <submittedName>
        <fullName evidence="2">Uncharacterized protein</fullName>
    </submittedName>
</protein>
<evidence type="ECO:0000256" key="1">
    <source>
        <dbReference type="SAM" id="MobiDB-lite"/>
    </source>
</evidence>
<evidence type="ECO:0000313" key="3">
    <source>
        <dbReference type="Proteomes" id="UP000800041"/>
    </source>
</evidence>
<dbReference type="EMBL" id="ML977176">
    <property type="protein sequence ID" value="KAF1983300.1"/>
    <property type="molecule type" value="Genomic_DNA"/>
</dbReference>
<gene>
    <name evidence="2" type="ORF">K402DRAFT_396770</name>
</gene>
<evidence type="ECO:0000313" key="2">
    <source>
        <dbReference type="EMBL" id="KAF1983300.1"/>
    </source>
</evidence>
<dbReference type="AlphaFoldDB" id="A0A6G1GR74"/>
<feature type="region of interest" description="Disordered" evidence="1">
    <location>
        <begin position="46"/>
        <end position="109"/>
    </location>
</feature>
<accession>A0A6G1GR74</accession>
<sequence>MALNYFASSPTVVLPPQQHSHYFADSPNVSANHAYQQPNLFREVTMSNPRPVRPKFPRPPSLNYLASTPKSAAGRKRSRDESTEPNEEDLPQGAIIRPAEPPKPRGEPIYGPGMTLIYPGDPGYNIAAESQTGTWADEKQEQEEQANKAGRPAVIARKSQRTIAGASSPTEHPHQMVSPSIITQPEEPVDQLNLILGIGWKRLPDGQVDAARGWERYIQNHFDVQNPTILVFNEGLHAYLVRTQGLQDNFWLFQEDLTCCKLIGTTEESAIANLRQQNPTYGPIIHAQARTPSIVPATSVVEPVDVEVEMQM</sequence>
<proteinExistence type="predicted"/>
<feature type="region of interest" description="Disordered" evidence="1">
    <location>
        <begin position="134"/>
        <end position="156"/>
    </location>
</feature>
<dbReference type="OrthoDB" id="5359669at2759"/>
<dbReference type="Proteomes" id="UP000800041">
    <property type="component" value="Unassembled WGS sequence"/>
</dbReference>
<name>A0A6G1GR74_9PEZI</name>
<organism evidence="2 3">
    <name type="scientific">Aulographum hederae CBS 113979</name>
    <dbReference type="NCBI Taxonomy" id="1176131"/>
    <lineage>
        <taxon>Eukaryota</taxon>
        <taxon>Fungi</taxon>
        <taxon>Dikarya</taxon>
        <taxon>Ascomycota</taxon>
        <taxon>Pezizomycotina</taxon>
        <taxon>Dothideomycetes</taxon>
        <taxon>Pleosporomycetidae</taxon>
        <taxon>Aulographales</taxon>
        <taxon>Aulographaceae</taxon>
    </lineage>
</organism>
<reference evidence="2" key="1">
    <citation type="journal article" date="2020" name="Stud. Mycol.">
        <title>101 Dothideomycetes genomes: a test case for predicting lifestyles and emergence of pathogens.</title>
        <authorList>
            <person name="Haridas S."/>
            <person name="Albert R."/>
            <person name="Binder M."/>
            <person name="Bloem J."/>
            <person name="Labutti K."/>
            <person name="Salamov A."/>
            <person name="Andreopoulos B."/>
            <person name="Baker S."/>
            <person name="Barry K."/>
            <person name="Bills G."/>
            <person name="Bluhm B."/>
            <person name="Cannon C."/>
            <person name="Castanera R."/>
            <person name="Culley D."/>
            <person name="Daum C."/>
            <person name="Ezra D."/>
            <person name="Gonzalez J."/>
            <person name="Henrissat B."/>
            <person name="Kuo A."/>
            <person name="Liang C."/>
            <person name="Lipzen A."/>
            <person name="Lutzoni F."/>
            <person name="Magnuson J."/>
            <person name="Mondo S."/>
            <person name="Nolan M."/>
            <person name="Ohm R."/>
            <person name="Pangilinan J."/>
            <person name="Park H.-J."/>
            <person name="Ramirez L."/>
            <person name="Alfaro M."/>
            <person name="Sun H."/>
            <person name="Tritt A."/>
            <person name="Yoshinaga Y."/>
            <person name="Zwiers L.-H."/>
            <person name="Turgeon B."/>
            <person name="Goodwin S."/>
            <person name="Spatafora J."/>
            <person name="Crous P."/>
            <person name="Grigoriev I."/>
        </authorList>
    </citation>
    <scope>NUCLEOTIDE SEQUENCE</scope>
    <source>
        <strain evidence="2">CBS 113979</strain>
    </source>
</reference>